<keyword evidence="5" id="KW-1185">Reference proteome</keyword>
<evidence type="ECO:0000256" key="1">
    <source>
        <dbReference type="SAM" id="MobiDB-lite"/>
    </source>
</evidence>
<evidence type="ECO:0000259" key="3">
    <source>
        <dbReference type="Pfam" id="PF24181"/>
    </source>
</evidence>
<name>A0A8C1HKC2_CYPCA</name>
<organism evidence="4 5">
    <name type="scientific">Cyprinus carpio carpio</name>
    <dbReference type="NCBI Taxonomy" id="630221"/>
    <lineage>
        <taxon>Eukaryota</taxon>
        <taxon>Metazoa</taxon>
        <taxon>Chordata</taxon>
        <taxon>Craniata</taxon>
        <taxon>Vertebrata</taxon>
        <taxon>Euteleostomi</taxon>
        <taxon>Actinopterygii</taxon>
        <taxon>Neopterygii</taxon>
        <taxon>Teleostei</taxon>
        <taxon>Ostariophysi</taxon>
        <taxon>Cypriniformes</taxon>
        <taxon>Cyprinidae</taxon>
        <taxon>Cyprininae</taxon>
        <taxon>Cyprinus</taxon>
    </lineage>
</organism>
<feature type="domain" description="TTI1 C-terminal TPR" evidence="3">
    <location>
        <begin position="756"/>
        <end position="868"/>
    </location>
</feature>
<dbReference type="Pfam" id="PF21547">
    <property type="entry name" value="TTI1"/>
    <property type="match status" value="1"/>
</dbReference>
<dbReference type="Pfam" id="PF24181">
    <property type="entry name" value="TPR_TTI1_C"/>
    <property type="match status" value="2"/>
</dbReference>
<dbReference type="Proteomes" id="UP001108240">
    <property type="component" value="Unplaced"/>
</dbReference>
<dbReference type="GO" id="GO:0005737">
    <property type="term" value="C:cytoplasm"/>
    <property type="evidence" value="ECO:0007669"/>
    <property type="project" value="TreeGrafter"/>
</dbReference>
<feature type="region of interest" description="Disordered" evidence="1">
    <location>
        <begin position="810"/>
        <end position="832"/>
    </location>
</feature>
<dbReference type="InterPro" id="IPR052587">
    <property type="entry name" value="TELO2-interacting_protein_1"/>
</dbReference>
<evidence type="ECO:0000313" key="5">
    <source>
        <dbReference type="Proteomes" id="UP001108240"/>
    </source>
</evidence>
<sequence length="1113" mass="123748">MAQHQIEDPKIAFAYLRPSCVLLTKEPTAANVEALSGHLRSVSDGALQQLQDYILFPLRFVLKTPGSKREGLVQAVMEAVTYVLENTCVQSWDSLRDLFSELCLCLCSPKDPGKPATTSEELKLAVLRCLDTLMHSAYGDIVFKLYEPSMLPGLGAAVSLLLALAEHEKARGVQTASLKCLLSLFQQCDCEEEHIKLGRDERFMLGRTLATFLPGISRALSLVISGDLRQGHAVTVKAMRVWYKAVGLVMADEQLQKADNGVAAGDLGRVGELVVKRTPSWCKTTSQRLGLVLQKIISCTSAHPHWRVRLELVSLSHFLLSQCRQSVGECVGPLLEALVGAVNDEEPEVKHRCNAALDEVAQMGQTNDRQDFTDIISENLHSLASSLPRLMRTSDDQRKLFVLNVFLGYLKILGPKVDAVLTSAVHLERISKALMQVMELDVTDVKIIEERTLTSSTDLRPDLHQIPSQRKYFLYFTDDKIFSALRTICRMLGYYGNLYLLVDRFMELYKESSVYRKQAALVLNEVIVGAAGIGVETDTSRIDSSGTNQSRTNQEDLKSSVMSVIEEYISLSNWHLPTASEALEGKLESTTSLVSSSPERNCLQLLPASKSPTLHQLNSNIWQICIQLEGIGGFALALGTDFRLLLMTTLYPVLEKNGDESLLVSQAAFNAMCDLCKACDYSSPKELVIKNSDYLLNDVSLNLARPSIHPHAAQVLAVMFTHSDASLLPLVADVVQDVLTALDLSYDQRAPQFCSVLHSLMKALVRWFPATIGRQKTSSKETQNKECVNLRQFLLDYKKQKALAEGIGVEEEDPNDLEVPPPTSDEDTDGPAEKKELPLHIQIVKDVMERCIHMLSDSNLRIRLKVVQSLLVMYNSFGIAAGVLPLKRAGLKSKVHVYLQVLDILELCVCVLCEREDELLPMVHRCWPALLHRLTNDDPLAVPRAFKVLCVLGESCGDFLRKRVSKEVLPRLTSSLMKQAEVSARSGPVYTHTLAYKLQLAVLQGLGPLCVKLDLMEADLDRVIDACLPYLSCRQPIRLQEACLSVFRSLMELDPDLCWFSLNELCCPVPYEPPHPRLLPVTLTGSDKPRNQFTDNILTLLQESDGPQEEDAT</sequence>
<dbReference type="AlphaFoldDB" id="A0A8C1HKC2"/>
<evidence type="ECO:0000259" key="2">
    <source>
        <dbReference type="Pfam" id="PF24173"/>
    </source>
</evidence>
<accession>A0A8C1HKC2</accession>
<dbReference type="InterPro" id="IPR057567">
    <property type="entry name" value="TPR_TTI1_C"/>
</dbReference>
<dbReference type="PANTHER" id="PTHR18460:SF3">
    <property type="entry name" value="TELO2-INTERACTING PROTEIN 1 HOMOLOG"/>
    <property type="match status" value="1"/>
</dbReference>
<dbReference type="PANTHER" id="PTHR18460">
    <property type="entry name" value="TEL2 INTERACTING PROTEIN 1 TTI1 FAMILY MEMBER"/>
    <property type="match status" value="1"/>
</dbReference>
<dbReference type="Ensembl" id="ENSCCRT00000061563.2">
    <property type="protein sequence ID" value="ENSCCRP00000056782.2"/>
    <property type="gene ID" value="ENSCCRG00000030450.2"/>
</dbReference>
<proteinExistence type="predicted"/>
<dbReference type="Gene3D" id="1.25.10.10">
    <property type="entry name" value="Leucine-rich Repeat Variant"/>
    <property type="match status" value="3"/>
</dbReference>
<protein>
    <submittedName>
        <fullName evidence="4">TELO2 interacting protein 1</fullName>
    </submittedName>
</protein>
<dbReference type="InterPro" id="IPR011989">
    <property type="entry name" value="ARM-like"/>
</dbReference>
<dbReference type="InterPro" id="IPR057566">
    <property type="entry name" value="TPR_TTI1_N"/>
</dbReference>
<dbReference type="Pfam" id="PF24176">
    <property type="entry name" value="TPR_TTI1_2nd"/>
    <property type="match status" value="1"/>
</dbReference>
<feature type="domain" description="TTI1 N-terminal TPR" evidence="2">
    <location>
        <begin position="13"/>
        <end position="345"/>
    </location>
</feature>
<dbReference type="FunFam" id="1.25.10.10:FF:000240">
    <property type="entry name" value="TELO2-interacting protein 1 homolog"/>
    <property type="match status" value="1"/>
</dbReference>
<dbReference type="InterPro" id="IPR016024">
    <property type="entry name" value="ARM-type_fold"/>
</dbReference>
<reference evidence="4" key="1">
    <citation type="submission" date="2025-08" db="UniProtKB">
        <authorList>
            <consortium name="Ensembl"/>
        </authorList>
    </citation>
    <scope>IDENTIFICATION</scope>
</reference>
<dbReference type="Pfam" id="PF24173">
    <property type="entry name" value="TPR_TTI1_N"/>
    <property type="match status" value="1"/>
</dbReference>
<dbReference type="InterPro" id="IPR049362">
    <property type="entry name" value="TTI1_rpt"/>
</dbReference>
<evidence type="ECO:0000313" key="4">
    <source>
        <dbReference type="Ensembl" id="ENSCCRP00000056782.2"/>
    </source>
</evidence>
<feature type="domain" description="TTI1 C-terminal TPR" evidence="3">
    <location>
        <begin position="894"/>
        <end position="1059"/>
    </location>
</feature>
<dbReference type="SUPFAM" id="SSF48371">
    <property type="entry name" value="ARM repeat"/>
    <property type="match status" value="1"/>
</dbReference>
<dbReference type="GeneTree" id="ENSGT00390000009748"/>
<dbReference type="OMA" id="PHPKKPW"/>
<reference evidence="4" key="2">
    <citation type="submission" date="2025-09" db="UniProtKB">
        <authorList>
            <consortium name="Ensembl"/>
        </authorList>
    </citation>
    <scope>IDENTIFICATION</scope>
</reference>